<dbReference type="InterPro" id="IPR003368">
    <property type="entry name" value="POMP_repeat"/>
</dbReference>
<keyword evidence="6" id="KW-0472">Membrane</keyword>
<dbReference type="SUPFAM" id="SSF51126">
    <property type="entry name" value="Pectin lyase-like"/>
    <property type="match status" value="2"/>
</dbReference>
<dbReference type="GO" id="GO:0005576">
    <property type="term" value="C:extracellular region"/>
    <property type="evidence" value="ECO:0007669"/>
    <property type="project" value="UniProtKB-SubCell"/>
</dbReference>
<dbReference type="Proteomes" id="UP000039865">
    <property type="component" value="Unassembled WGS sequence"/>
</dbReference>
<protein>
    <recommendedName>
        <fullName evidence="10">Pectin lyase fold/virulence factor</fullName>
    </recommendedName>
</protein>
<proteinExistence type="predicted"/>
<dbReference type="PANTHER" id="PTHR11319">
    <property type="entry name" value="G PROTEIN-COUPLED RECEPTOR-RELATED"/>
    <property type="match status" value="1"/>
</dbReference>
<keyword evidence="7" id="KW-0998">Cell outer membrane</keyword>
<evidence type="ECO:0000256" key="7">
    <source>
        <dbReference type="ARBA" id="ARBA00023237"/>
    </source>
</evidence>
<organism evidence="8 9">
    <name type="scientific">Stylonychia lemnae</name>
    <name type="common">Ciliate</name>
    <dbReference type="NCBI Taxonomy" id="5949"/>
    <lineage>
        <taxon>Eukaryota</taxon>
        <taxon>Sar</taxon>
        <taxon>Alveolata</taxon>
        <taxon>Ciliophora</taxon>
        <taxon>Intramacronucleata</taxon>
        <taxon>Spirotrichea</taxon>
        <taxon>Stichotrichia</taxon>
        <taxon>Sporadotrichida</taxon>
        <taxon>Oxytrichidae</taxon>
        <taxon>Stylonychinae</taxon>
        <taxon>Stylonychia</taxon>
    </lineage>
</organism>
<evidence type="ECO:0000256" key="1">
    <source>
        <dbReference type="ARBA" id="ARBA00004196"/>
    </source>
</evidence>
<evidence type="ECO:0000256" key="6">
    <source>
        <dbReference type="ARBA" id="ARBA00023136"/>
    </source>
</evidence>
<keyword evidence="5" id="KW-0732">Signal</keyword>
<evidence type="ECO:0000256" key="2">
    <source>
        <dbReference type="ARBA" id="ARBA00004442"/>
    </source>
</evidence>
<reference evidence="8 9" key="1">
    <citation type="submission" date="2014-06" db="EMBL/GenBank/DDBJ databases">
        <authorList>
            <person name="Swart Estienne"/>
        </authorList>
    </citation>
    <scope>NUCLEOTIDE SEQUENCE [LARGE SCALE GENOMIC DNA]</scope>
    <source>
        <strain evidence="8 9">130c</strain>
    </source>
</reference>
<dbReference type="Pfam" id="PF02415">
    <property type="entry name" value="Chlam_PMP"/>
    <property type="match status" value="2"/>
</dbReference>
<dbReference type="NCBIfam" id="TIGR01376">
    <property type="entry name" value="POMP_repeat"/>
    <property type="match status" value="2"/>
</dbReference>
<evidence type="ECO:0000256" key="4">
    <source>
        <dbReference type="ARBA" id="ARBA00022525"/>
    </source>
</evidence>
<evidence type="ECO:0000313" key="9">
    <source>
        <dbReference type="Proteomes" id="UP000039865"/>
    </source>
</evidence>
<dbReference type="InterPro" id="IPR011050">
    <property type="entry name" value="Pectin_lyase_fold/virulence"/>
</dbReference>
<dbReference type="InParanoid" id="A0A078B7R9"/>
<comment type="subcellular location">
    <subcellularLocation>
        <location evidence="1">Cell envelope</location>
    </subcellularLocation>
    <subcellularLocation>
        <location evidence="2">Cell outer membrane</location>
    </subcellularLocation>
    <subcellularLocation>
        <location evidence="3">Secreted</location>
    </subcellularLocation>
</comment>
<evidence type="ECO:0008006" key="10">
    <source>
        <dbReference type="Google" id="ProtNLM"/>
    </source>
</evidence>
<dbReference type="OrthoDB" id="5950997at2759"/>
<evidence type="ECO:0000256" key="3">
    <source>
        <dbReference type="ARBA" id="ARBA00004613"/>
    </source>
</evidence>
<dbReference type="PANTHER" id="PTHR11319:SF35">
    <property type="entry name" value="OUTER MEMBRANE PROTEIN PMPC-RELATED"/>
    <property type="match status" value="1"/>
</dbReference>
<gene>
    <name evidence="8" type="primary">Contig2763.g2964</name>
    <name evidence="8" type="ORF">STYLEM_19704</name>
</gene>
<sequence>MNVDGGIFNLQNTQFSDLGSKFKQNSAYSGGVISSSYSQITLYESEFEDNVAYEGGVIILDQNSNLDADYISMKRNYALGEAGCILARTGSEFTIQNSIFSNNQAQLGYSVLQALGTHNTNFLSFTSCTFKENQAPYTSLGCTFLDEKFDQEGIISISNNLAGAFIQIIVSVQLSIQFCTFTGGHSQYGGALYISDDSIVKIETSKFISNQADDYGGAIYGIGFQSLIISNDCQFIDNIAYSEGDDIYARNNNFNNSQEKLAGGGIICNDCPQVYIANSEFSRLKAQKGGCLYFTQSATNNIEFSYLIENSIFNECISTSGDGGAIYDDNIGNLTIRNSKFLNNFAFEKGGAIYFQC</sequence>
<evidence type="ECO:0000256" key="5">
    <source>
        <dbReference type="ARBA" id="ARBA00022729"/>
    </source>
</evidence>
<evidence type="ECO:0000313" key="8">
    <source>
        <dbReference type="EMBL" id="CDW90560.1"/>
    </source>
</evidence>
<dbReference type="EMBL" id="CCKQ01018588">
    <property type="protein sequence ID" value="CDW90560.1"/>
    <property type="molecule type" value="Genomic_DNA"/>
</dbReference>
<keyword evidence="4" id="KW-0964">Secreted</keyword>
<name>A0A078B7R9_STYLE</name>
<keyword evidence="9" id="KW-1185">Reference proteome</keyword>
<accession>A0A078B7R9</accession>
<dbReference type="AlphaFoldDB" id="A0A078B7R9"/>